<evidence type="ECO:0000256" key="4">
    <source>
        <dbReference type="ARBA" id="ARBA00022679"/>
    </source>
</evidence>
<feature type="transmembrane region" description="Helical" evidence="8">
    <location>
        <begin position="124"/>
        <end position="141"/>
    </location>
</feature>
<gene>
    <name evidence="11" type="ORF">ABS30_11260</name>
</gene>
<sequence>FFSQVWAIYPPSGDNLLFVGSLFCVLLLFTALLISVFAVGPLLKPALIATLLISANTGYFMDTYHIVIDDVMLDNMLRTDRAEAFDLLSASQALYFIALGVLPSVAVAFAPVRRTPYLKAARARLGFLCACLFSITALLLLQGSSYASFFREHKSVRFYANPSYAFYSVGRLGAGLFDRATRPYLQIGLDANRAASSTRRKIVVMVVGETLRADHLGINGYERQTSPRLWQSNAISFNNAWSCGTSTAVSVPCMFSFLNHENYDQAEALATDNALDVIQRTGVSVTWLENNSDSKGVALRVPSLDFKHAETNSACDSECRDVGMIDGLDAILEETTEGDLLVVLHQMGNHGPSYYKRYTQEFERFVPTCQTNQ</sequence>
<dbReference type="Proteomes" id="UP000052138">
    <property type="component" value="Unassembled WGS sequence"/>
</dbReference>
<dbReference type="AlphaFoldDB" id="A0A0R2WM55"/>
<dbReference type="Pfam" id="PF08019">
    <property type="entry name" value="EptA_B_N"/>
    <property type="match status" value="1"/>
</dbReference>
<keyword evidence="4" id="KW-0808">Transferase</keyword>
<evidence type="ECO:0000256" key="1">
    <source>
        <dbReference type="ARBA" id="ARBA00004429"/>
    </source>
</evidence>
<feature type="transmembrane region" description="Helical" evidence="8">
    <location>
        <begin position="93"/>
        <end position="112"/>
    </location>
</feature>
<feature type="domain" description="Sulfatase N-terminal" evidence="9">
    <location>
        <begin position="202"/>
        <end position="372"/>
    </location>
</feature>
<reference evidence="11 12" key="1">
    <citation type="submission" date="2015-10" db="EMBL/GenBank/DDBJ databases">
        <title>Metagenome-Assembled Genomes uncover a global brackish microbiome.</title>
        <authorList>
            <person name="Hugerth L.W."/>
            <person name="Larsson J."/>
            <person name="Alneberg J."/>
            <person name="Lindh M.V."/>
            <person name="Legrand C."/>
            <person name="Pinhassi J."/>
            <person name="Andersson A.F."/>
        </authorList>
    </citation>
    <scope>NUCLEOTIDE SEQUENCE [LARGE SCALE GENOMIC DNA]</scope>
    <source>
        <strain evidence="11">BACL3 MAG-120924-bin41</strain>
    </source>
</reference>
<feature type="non-terminal residue" evidence="11">
    <location>
        <position position="1"/>
    </location>
</feature>
<dbReference type="GO" id="GO:0016776">
    <property type="term" value="F:phosphotransferase activity, phosphate group as acceptor"/>
    <property type="evidence" value="ECO:0007669"/>
    <property type="project" value="TreeGrafter"/>
</dbReference>
<dbReference type="CDD" id="cd16017">
    <property type="entry name" value="LptA"/>
    <property type="match status" value="1"/>
</dbReference>
<proteinExistence type="predicted"/>
<dbReference type="PANTHER" id="PTHR30443:SF0">
    <property type="entry name" value="PHOSPHOETHANOLAMINE TRANSFERASE EPTA"/>
    <property type="match status" value="1"/>
</dbReference>
<dbReference type="InterPro" id="IPR058130">
    <property type="entry name" value="PEA_transf_C"/>
</dbReference>
<comment type="caution">
    <text evidence="11">The sequence shown here is derived from an EMBL/GenBank/DDBJ whole genome shotgun (WGS) entry which is preliminary data.</text>
</comment>
<keyword evidence="3" id="KW-0997">Cell inner membrane</keyword>
<evidence type="ECO:0000313" key="12">
    <source>
        <dbReference type="Proteomes" id="UP000052138"/>
    </source>
</evidence>
<feature type="transmembrane region" description="Helical" evidence="8">
    <location>
        <begin position="16"/>
        <end position="39"/>
    </location>
</feature>
<keyword evidence="2" id="KW-1003">Cell membrane</keyword>
<feature type="non-terminal residue" evidence="11">
    <location>
        <position position="373"/>
    </location>
</feature>
<evidence type="ECO:0000256" key="5">
    <source>
        <dbReference type="ARBA" id="ARBA00022692"/>
    </source>
</evidence>
<dbReference type="PANTHER" id="PTHR30443">
    <property type="entry name" value="INNER MEMBRANE PROTEIN"/>
    <property type="match status" value="1"/>
</dbReference>
<protein>
    <recommendedName>
        <fullName evidence="13">Sulfatase N-terminal domain-containing protein</fullName>
    </recommendedName>
</protein>
<name>A0A0R2WM55_9GAMM</name>
<organism evidence="11 12">
    <name type="scientific">OM182 bacterium BACL3 MAG-120924-bin41</name>
    <dbReference type="NCBI Taxonomy" id="1655632"/>
    <lineage>
        <taxon>Bacteria</taxon>
        <taxon>Pseudomonadati</taxon>
        <taxon>Pseudomonadota</taxon>
        <taxon>Gammaproteobacteria</taxon>
        <taxon>OMG group</taxon>
        <taxon>OM182 clade</taxon>
    </lineage>
</organism>
<dbReference type="Gene3D" id="3.40.720.10">
    <property type="entry name" value="Alkaline Phosphatase, subunit A"/>
    <property type="match status" value="1"/>
</dbReference>
<keyword evidence="6 8" id="KW-1133">Transmembrane helix</keyword>
<dbReference type="InterPro" id="IPR017850">
    <property type="entry name" value="Alkaline_phosphatase_core_sf"/>
</dbReference>
<dbReference type="InterPro" id="IPR040423">
    <property type="entry name" value="PEA_transferase"/>
</dbReference>
<keyword evidence="7 8" id="KW-0472">Membrane</keyword>
<dbReference type="Pfam" id="PF00884">
    <property type="entry name" value="Sulfatase"/>
    <property type="match status" value="1"/>
</dbReference>
<evidence type="ECO:0000256" key="2">
    <source>
        <dbReference type="ARBA" id="ARBA00022475"/>
    </source>
</evidence>
<feature type="domain" description="Phosphoethanolamine transferase N-terminal" evidence="10">
    <location>
        <begin position="27"/>
        <end position="172"/>
    </location>
</feature>
<dbReference type="GO" id="GO:0005886">
    <property type="term" value="C:plasma membrane"/>
    <property type="evidence" value="ECO:0007669"/>
    <property type="project" value="UniProtKB-SubCell"/>
</dbReference>
<evidence type="ECO:0000313" key="11">
    <source>
        <dbReference type="EMBL" id="KRP24837.1"/>
    </source>
</evidence>
<dbReference type="InterPro" id="IPR000917">
    <property type="entry name" value="Sulfatase_N"/>
</dbReference>
<dbReference type="EMBL" id="LIDJ01000594">
    <property type="protein sequence ID" value="KRP24837.1"/>
    <property type="molecule type" value="Genomic_DNA"/>
</dbReference>
<keyword evidence="5 8" id="KW-0812">Transmembrane</keyword>
<feature type="transmembrane region" description="Helical" evidence="8">
    <location>
        <begin position="46"/>
        <end position="67"/>
    </location>
</feature>
<dbReference type="InterPro" id="IPR012549">
    <property type="entry name" value="EptA-like_N"/>
</dbReference>
<evidence type="ECO:0000256" key="6">
    <source>
        <dbReference type="ARBA" id="ARBA00022989"/>
    </source>
</evidence>
<comment type="subcellular location">
    <subcellularLocation>
        <location evidence="1">Cell inner membrane</location>
        <topology evidence="1">Multi-pass membrane protein</topology>
    </subcellularLocation>
</comment>
<evidence type="ECO:0000259" key="9">
    <source>
        <dbReference type="Pfam" id="PF00884"/>
    </source>
</evidence>
<dbReference type="GO" id="GO:0009244">
    <property type="term" value="P:lipopolysaccharide core region biosynthetic process"/>
    <property type="evidence" value="ECO:0007669"/>
    <property type="project" value="TreeGrafter"/>
</dbReference>
<accession>A0A0R2WM55</accession>
<evidence type="ECO:0000256" key="7">
    <source>
        <dbReference type="ARBA" id="ARBA00023136"/>
    </source>
</evidence>
<evidence type="ECO:0008006" key="13">
    <source>
        <dbReference type="Google" id="ProtNLM"/>
    </source>
</evidence>
<evidence type="ECO:0000259" key="10">
    <source>
        <dbReference type="Pfam" id="PF08019"/>
    </source>
</evidence>
<evidence type="ECO:0000256" key="3">
    <source>
        <dbReference type="ARBA" id="ARBA00022519"/>
    </source>
</evidence>
<evidence type="ECO:0000256" key="8">
    <source>
        <dbReference type="SAM" id="Phobius"/>
    </source>
</evidence>